<feature type="non-terminal residue" evidence="1">
    <location>
        <position position="1"/>
    </location>
</feature>
<sequence>RKNAPIMGTTIVRRKNVAIMSITIIVVSRKNAMLTLDVICHGIGSLLTGSTLIPYLSKYFF</sequence>
<dbReference type="Proteomes" id="UP001307168">
    <property type="component" value="Unassembled WGS sequence"/>
</dbReference>
<comment type="caution">
    <text evidence="1">The sequence shown here is derived from an EMBL/GenBank/DDBJ whole genome shotgun (WGS) entry which is preliminary data.</text>
</comment>
<evidence type="ECO:0000313" key="1">
    <source>
        <dbReference type="EMBL" id="MEC0273209.1"/>
    </source>
</evidence>
<evidence type="ECO:0000313" key="2">
    <source>
        <dbReference type="Proteomes" id="UP001307168"/>
    </source>
</evidence>
<name>A0AAW9N566_9BACI</name>
<dbReference type="RefSeq" id="WP_367406662.1">
    <property type="nucleotide sequence ID" value="NZ_JARNBG010000025.1"/>
</dbReference>
<dbReference type="EMBL" id="JARNBH010000008">
    <property type="protein sequence ID" value="MEC0273209.1"/>
    <property type="molecule type" value="Genomic_DNA"/>
</dbReference>
<organism evidence="1 2">
    <name type="scientific">Peribacillus castrilensis</name>
    <dbReference type="NCBI Taxonomy" id="2897690"/>
    <lineage>
        <taxon>Bacteria</taxon>
        <taxon>Bacillati</taxon>
        <taxon>Bacillota</taxon>
        <taxon>Bacilli</taxon>
        <taxon>Bacillales</taxon>
        <taxon>Bacillaceae</taxon>
        <taxon>Peribacillus</taxon>
    </lineage>
</organism>
<keyword evidence="2" id="KW-1185">Reference proteome</keyword>
<reference evidence="1 2" key="1">
    <citation type="submission" date="2023-03" db="EMBL/GenBank/DDBJ databases">
        <title>Bacillus Genome Sequencing.</title>
        <authorList>
            <person name="Dunlap C."/>
        </authorList>
    </citation>
    <scope>NUCLEOTIDE SEQUENCE [LARGE SCALE GENOMIC DNA]</scope>
    <source>
        <strain evidence="1 2">B-41290</strain>
    </source>
</reference>
<protein>
    <submittedName>
        <fullName evidence="1">Uncharacterized protein</fullName>
    </submittedName>
</protein>
<gene>
    <name evidence="1" type="ORF">P4706_08990</name>
</gene>
<proteinExistence type="predicted"/>
<dbReference type="AlphaFoldDB" id="A0AAW9N566"/>
<accession>A0AAW9N566</accession>